<name>A0ABP1E152_9APHY</name>
<accession>A0ABP1E152</accession>
<dbReference type="Proteomes" id="UP001497453">
    <property type="component" value="Chromosome 7"/>
</dbReference>
<feature type="compositionally biased region" description="Basic residues" evidence="1">
    <location>
        <begin position="731"/>
        <end position="742"/>
    </location>
</feature>
<evidence type="ECO:0000256" key="1">
    <source>
        <dbReference type="SAM" id="MobiDB-lite"/>
    </source>
</evidence>
<feature type="compositionally biased region" description="Basic residues" evidence="1">
    <location>
        <begin position="405"/>
        <end position="417"/>
    </location>
</feature>
<feature type="compositionally biased region" description="Low complexity" evidence="1">
    <location>
        <begin position="876"/>
        <end position="890"/>
    </location>
</feature>
<feature type="region of interest" description="Disordered" evidence="1">
    <location>
        <begin position="1"/>
        <end position="80"/>
    </location>
</feature>
<feature type="region of interest" description="Disordered" evidence="1">
    <location>
        <begin position="138"/>
        <end position="160"/>
    </location>
</feature>
<feature type="region of interest" description="Disordered" evidence="1">
    <location>
        <begin position="235"/>
        <end position="816"/>
    </location>
</feature>
<feature type="compositionally biased region" description="Pro residues" evidence="1">
    <location>
        <begin position="264"/>
        <end position="278"/>
    </location>
</feature>
<feature type="region of interest" description="Disordered" evidence="1">
    <location>
        <begin position="841"/>
        <end position="1047"/>
    </location>
</feature>
<feature type="compositionally biased region" description="Polar residues" evidence="1">
    <location>
        <begin position="891"/>
        <end position="900"/>
    </location>
</feature>
<protein>
    <submittedName>
        <fullName evidence="2">Uncharacterized protein</fullName>
    </submittedName>
</protein>
<dbReference type="Pfam" id="PF10384">
    <property type="entry name" value="Scm3"/>
    <property type="match status" value="1"/>
</dbReference>
<reference evidence="3" key="1">
    <citation type="submission" date="2024-04" db="EMBL/GenBank/DDBJ databases">
        <authorList>
            <person name="Shaw F."/>
            <person name="Minotto A."/>
        </authorList>
    </citation>
    <scope>NUCLEOTIDE SEQUENCE [LARGE SCALE GENOMIC DNA]</scope>
</reference>
<feature type="compositionally biased region" description="Acidic residues" evidence="1">
    <location>
        <begin position="146"/>
        <end position="160"/>
    </location>
</feature>
<feature type="compositionally biased region" description="Basic and acidic residues" evidence="1">
    <location>
        <begin position="703"/>
        <end position="721"/>
    </location>
</feature>
<feature type="compositionally biased region" description="Polar residues" evidence="1">
    <location>
        <begin position="595"/>
        <end position="626"/>
    </location>
</feature>
<feature type="compositionally biased region" description="Low complexity" evidence="1">
    <location>
        <begin position="53"/>
        <end position="71"/>
    </location>
</feature>
<feature type="compositionally biased region" description="Low complexity" evidence="1">
    <location>
        <begin position="753"/>
        <end position="775"/>
    </location>
</feature>
<feature type="compositionally biased region" description="Pro residues" evidence="1">
    <location>
        <begin position="918"/>
        <end position="939"/>
    </location>
</feature>
<feature type="compositionally biased region" description="Acidic residues" evidence="1">
    <location>
        <begin position="240"/>
        <end position="253"/>
    </location>
</feature>
<evidence type="ECO:0000313" key="2">
    <source>
        <dbReference type="EMBL" id="CAL1713093.1"/>
    </source>
</evidence>
<evidence type="ECO:0000313" key="3">
    <source>
        <dbReference type="Proteomes" id="UP001497453"/>
    </source>
</evidence>
<feature type="compositionally biased region" description="Low complexity" evidence="1">
    <location>
        <begin position="254"/>
        <end position="263"/>
    </location>
</feature>
<gene>
    <name evidence="2" type="ORF">GFSPODELE1_LOCUS9141</name>
</gene>
<dbReference type="InterPro" id="IPR018465">
    <property type="entry name" value="Scm3/HJURP"/>
</dbReference>
<sequence length="1047" mass="113938">MADAGPSFSTISEPGNPVKLFSTPSATPPISPTKVTHTTRDLPPPAKRPRLASTPSSVPSLSRSTPTSSSSATNEELNDARRASALRVLNVWSQLEERYARGLDEDDIIDFQHDVIIKDKGVLKKKRRIGFGSLADSARFDVPSAGEDDEPTEEDDDDDVDEIDAFAPGIEVEEQLKLKLPRRYMPPIGEVDPADKEDLQAFLEADRRMKEMGAFDEDSEDGSVADVLQALADGLSSTSDIEDGYTSFEEDLPASEGASLPPSSSSPPSSPRRTPGPRPYTDDDFSDDELAKWESEEEPPALKTPQQTKIISTPPRMFPEIIDLTSPSPQNTPQKLSSPRGRSKSRPKSPSLSPVKATPKAVPRAKSKTPAPTVSKTKTPARAKSKTPARELSSSPIRSAPKSSTRAKSKTPARRIRAVTPPPVASSSKVKLPTPPRSSLSHSSIVDEPSDNPFFDDVFSLPRRSPSPLPSPPKQSTYVRPKPKPRRRSTAPPVPRSDSEDSNADEPPPPSRVHNKTEDDIASTSSPTVRKAQDKSSRSDTPLSVPARKTKVVAEVVLARRCKSRAPSTPPPRRTPSREPSSPIQSSSLRGRGYTTDSIANGSTSKGKNKVKPNSSPLTANKSSRLSPPALQQKGSDSRAISSEIDDATPAPAKRGYKRKRVLSFTSDEDSDDVPLASSSPVRITQLKGKTRTATPSPPSKGRTRESNRLKDKSREKEKVSSEAVSPKPRSPPKTKSKKVSRRSPEIVSDSEPATSPPSRRSTSKAPRASSRAPSQPQPFPVYPYSTPHTPQHQQNDKRRGHHHPPYPSMPMLPIPVHDPQAQFHFAQAVHHLAYLMAGSAPPLGSGTSYPPYHIPWPPPFTPSHQHRRKSRLQEGESSSPEAGPSTSRSDPVSTPTHTSHPYPYSYDPNWSSSTLPPSSPPQSSPLPSSSPPTSPVPLRPAIRERSQSRGRRVSFKLDDGDRPRVWPGDEDVMILSTPDRLARDASPEIPIAAPSRSRRRRPSESASPSPLKPKREAELLQPEAGGKRERGQTPGPPERSRSLTRR</sequence>
<feature type="compositionally biased region" description="Pro residues" evidence="1">
    <location>
        <begin position="853"/>
        <end position="862"/>
    </location>
</feature>
<feature type="compositionally biased region" description="Low complexity" evidence="1">
    <location>
        <begin position="578"/>
        <end position="588"/>
    </location>
</feature>
<feature type="compositionally biased region" description="Polar residues" evidence="1">
    <location>
        <begin position="325"/>
        <end position="334"/>
    </location>
</feature>
<organism evidence="2 3">
    <name type="scientific">Somion occarium</name>
    <dbReference type="NCBI Taxonomy" id="3059160"/>
    <lineage>
        <taxon>Eukaryota</taxon>
        <taxon>Fungi</taxon>
        <taxon>Dikarya</taxon>
        <taxon>Basidiomycota</taxon>
        <taxon>Agaricomycotina</taxon>
        <taxon>Agaricomycetes</taxon>
        <taxon>Polyporales</taxon>
        <taxon>Cerrenaceae</taxon>
        <taxon>Somion</taxon>
    </lineage>
</organism>
<feature type="compositionally biased region" description="Basic and acidic residues" evidence="1">
    <location>
        <begin position="956"/>
        <end position="965"/>
    </location>
</feature>
<keyword evidence="3" id="KW-1185">Reference proteome</keyword>
<dbReference type="EMBL" id="OZ037950">
    <property type="protein sequence ID" value="CAL1713093.1"/>
    <property type="molecule type" value="Genomic_DNA"/>
</dbReference>
<feature type="compositionally biased region" description="Low complexity" evidence="1">
    <location>
        <begin position="393"/>
        <end position="404"/>
    </location>
</feature>
<proteinExistence type="predicted"/>